<dbReference type="InterPro" id="IPR004564">
    <property type="entry name" value="OM_lipoprot_carrier_LolA-like"/>
</dbReference>
<protein>
    <submittedName>
        <fullName evidence="3">Putative outer membrane lipoprotein carrier protein</fullName>
    </submittedName>
</protein>
<dbReference type="EMBL" id="AY702971">
    <property type="protein sequence ID" value="AAW67950.1"/>
    <property type="molecule type" value="Genomic_DNA"/>
</dbReference>
<dbReference type="SUPFAM" id="SSF89392">
    <property type="entry name" value="Prokaryotic lipoproteins and lipoprotein localization factors"/>
    <property type="match status" value="1"/>
</dbReference>
<dbReference type="Gene3D" id="2.50.20.10">
    <property type="entry name" value="Lipoprotein localisation LolA/LolB/LppX"/>
    <property type="match status" value="1"/>
</dbReference>
<feature type="signal peptide" evidence="2">
    <location>
        <begin position="1"/>
        <end position="26"/>
    </location>
</feature>
<feature type="chain" id="PRO_5004245748" evidence="2">
    <location>
        <begin position="27"/>
        <end position="224"/>
    </location>
</feature>
<gene>
    <name evidence="3" type="primary">lolA</name>
</gene>
<evidence type="ECO:0000256" key="2">
    <source>
        <dbReference type="SAM" id="SignalP"/>
    </source>
</evidence>
<proteinExistence type="predicted"/>
<accession>Q4VR68</accession>
<evidence type="ECO:0000313" key="3">
    <source>
        <dbReference type="EMBL" id="AAW67950.1"/>
    </source>
</evidence>
<dbReference type="CDD" id="cd16325">
    <property type="entry name" value="LolA"/>
    <property type="match status" value="1"/>
</dbReference>
<dbReference type="InterPro" id="IPR029046">
    <property type="entry name" value="LolA/LolB/LppX"/>
</dbReference>
<keyword evidence="1 2" id="KW-0732">Signal</keyword>
<dbReference type="PANTHER" id="PTHR35869">
    <property type="entry name" value="OUTER-MEMBRANE LIPOPROTEIN CARRIER PROTEIN"/>
    <property type="match status" value="1"/>
</dbReference>
<dbReference type="AlphaFoldDB" id="Q4VR68"/>
<evidence type="ECO:0000256" key="1">
    <source>
        <dbReference type="ARBA" id="ARBA00022729"/>
    </source>
</evidence>
<organism evidence="3">
    <name type="scientific">Megalodesulfovibrio gigas</name>
    <name type="common">Desulfovibrio gigas</name>
    <dbReference type="NCBI Taxonomy" id="879"/>
    <lineage>
        <taxon>Bacteria</taxon>
        <taxon>Pseudomonadati</taxon>
        <taxon>Thermodesulfobacteriota</taxon>
        <taxon>Desulfovibrionia</taxon>
        <taxon>Desulfovibrionales</taxon>
        <taxon>Desulfovibrionaceae</taxon>
        <taxon>Megalodesulfovibrio</taxon>
    </lineage>
</organism>
<reference evidence="3" key="1">
    <citation type="journal article" date="2005" name="DNA Seq.">
        <title>Characterisation of the 11 Kb DNA region adjacent to the gene encoding Desulfovibrio gigas flavoredoxin.</title>
        <authorList>
            <person name="Broco M."/>
            <person name="Marques A."/>
            <person name="Oliveira S."/>
            <person name="Rodrigues-Pousada C."/>
        </authorList>
    </citation>
    <scope>NUCLEOTIDE SEQUENCE</scope>
</reference>
<dbReference type="Pfam" id="PF03548">
    <property type="entry name" value="LolA"/>
    <property type="match status" value="1"/>
</dbReference>
<keyword evidence="3" id="KW-0449">Lipoprotein</keyword>
<name>Q4VR68_MEGGA</name>
<dbReference type="PANTHER" id="PTHR35869:SF1">
    <property type="entry name" value="OUTER-MEMBRANE LIPOPROTEIN CARRIER PROTEIN"/>
    <property type="match status" value="1"/>
</dbReference>
<sequence length="224" mass="24929">MQKLLIACVLVAGIALTMGFSMQSAASSPETNALLDAIQKQYESMQTFRAHFSQVLINSASREAERRTGRVSMKKPGLIRWETLEPEKELLVAAKDVVWDYFEAEKTAYKYKASEILDSKTMLHFLAGTTRLDKDFEVVNAGREDSLTRLDLTPREPEPGLVQASIWADPATGLIQRISMIDFYGNENVVAFTDMSLNPPLDEGLFTFTPPAGVEVFDNTVDAQ</sequence>